<proteinExistence type="predicted"/>
<accession>A0AA87Q030</accession>
<evidence type="ECO:0000313" key="2">
    <source>
        <dbReference type="Proteomes" id="UP000026941"/>
    </source>
</evidence>
<dbReference type="InterPro" id="IPR007497">
    <property type="entry name" value="SIMPL/DUF541"/>
</dbReference>
<dbReference type="PANTHER" id="PTHR34387:SF1">
    <property type="entry name" value="PERIPLASMIC IMMUNOGENIC PROTEIN"/>
    <property type="match status" value="1"/>
</dbReference>
<sequence length="294" mass="31344">MQFRSNGPPEADLALTQFFFSHKGLPQYLHNQSAKTNTEETPTKERTMPMTKTGDFILAALFSATLLVPATQAFAEDAKPREAIITVTGEGHSAIAPDMAIVTLSVVKQEKAAQDALDQNNKAMGAVLATLKDSGIAERDLQTSGFSIQPQYVYPNDKDGQSQPPTLTGYQVNNGLTVRVRDLSKLGTLLDQVVKLGINQGGDIQFTNDKPDTALEEARKNAVADATAKAKTLSEAAGVKLGRVISISEGAIMAPPQPYMRQAMAKASADSSVPVASGENTYNASVSITYAIQQ</sequence>
<name>A0AA87Q030_RHIRH</name>
<dbReference type="AlphaFoldDB" id="A0AA87Q030"/>
<dbReference type="PANTHER" id="PTHR34387">
    <property type="entry name" value="SLR1258 PROTEIN"/>
    <property type="match status" value="1"/>
</dbReference>
<dbReference type="InterPro" id="IPR052022">
    <property type="entry name" value="26kDa_periplasmic_antigen"/>
</dbReference>
<dbReference type="Gene3D" id="3.30.110.170">
    <property type="entry name" value="Protein of unknown function (DUF541), domain 1"/>
    <property type="match status" value="1"/>
</dbReference>
<reference evidence="1 2" key="1">
    <citation type="submission" date="2014-05" db="EMBL/GenBank/DDBJ databases">
        <title>Whole genome shotgun sequence of Rhizobium rhizogenes NBRC 13257.</title>
        <authorList>
            <person name="Katano-Makiyama Y."/>
            <person name="Hosoyama A."/>
            <person name="Hashimoto M."/>
            <person name="Hosoyama Y."/>
            <person name="Noguchi M."/>
            <person name="Tsuchikane K."/>
            <person name="Kimura A."/>
            <person name="Ohji S."/>
            <person name="Ichikawa N."/>
            <person name="Yamazoe A."/>
            <person name="Fujita N."/>
        </authorList>
    </citation>
    <scope>NUCLEOTIDE SEQUENCE [LARGE SCALE GENOMIC DNA]</scope>
    <source>
        <strain evidence="1 2">NBRC 13257</strain>
    </source>
</reference>
<protein>
    <recommendedName>
        <fullName evidence="3">Periplasmic immunogenic protein</fullName>
    </recommendedName>
</protein>
<dbReference type="Pfam" id="PF04402">
    <property type="entry name" value="SIMPL"/>
    <property type="match status" value="1"/>
</dbReference>
<dbReference type="Gene3D" id="3.30.70.2970">
    <property type="entry name" value="Protein of unknown function (DUF541), domain 2"/>
    <property type="match status" value="1"/>
</dbReference>
<dbReference type="GO" id="GO:0006974">
    <property type="term" value="P:DNA damage response"/>
    <property type="evidence" value="ECO:0007669"/>
    <property type="project" value="TreeGrafter"/>
</dbReference>
<dbReference type="EMBL" id="BAYX01000001">
    <property type="protein sequence ID" value="GAJ90755.1"/>
    <property type="molecule type" value="Genomic_DNA"/>
</dbReference>
<organism evidence="1 2">
    <name type="scientific">Rhizobium rhizogenes NBRC 13257</name>
    <dbReference type="NCBI Taxonomy" id="1220581"/>
    <lineage>
        <taxon>Bacteria</taxon>
        <taxon>Pseudomonadati</taxon>
        <taxon>Pseudomonadota</taxon>
        <taxon>Alphaproteobacteria</taxon>
        <taxon>Hyphomicrobiales</taxon>
        <taxon>Rhizobiaceae</taxon>
        <taxon>Rhizobium/Agrobacterium group</taxon>
        <taxon>Rhizobium</taxon>
    </lineage>
</organism>
<dbReference type="Proteomes" id="UP000026941">
    <property type="component" value="Unassembled WGS sequence"/>
</dbReference>
<evidence type="ECO:0008006" key="3">
    <source>
        <dbReference type="Google" id="ProtNLM"/>
    </source>
</evidence>
<comment type="caution">
    <text evidence="1">The sequence shown here is derived from an EMBL/GenBank/DDBJ whole genome shotgun (WGS) entry which is preliminary data.</text>
</comment>
<gene>
    <name evidence="1" type="ORF">RRH01S_01_02210</name>
</gene>
<evidence type="ECO:0000313" key="1">
    <source>
        <dbReference type="EMBL" id="GAJ90755.1"/>
    </source>
</evidence>